<accession>A0A0W0Z1T7</accession>
<dbReference type="PATRIC" id="fig|45074.5.peg.1832"/>
<evidence type="ECO:0000313" key="2">
    <source>
        <dbReference type="EMBL" id="KTD63067.1"/>
    </source>
</evidence>
<comment type="caution">
    <text evidence="2">The sequence shown here is derived from an EMBL/GenBank/DDBJ whole genome shotgun (WGS) entry which is preliminary data.</text>
</comment>
<proteinExistence type="predicted"/>
<evidence type="ECO:0000256" key="1">
    <source>
        <dbReference type="SAM" id="MobiDB-lite"/>
    </source>
</evidence>
<gene>
    <name evidence="2" type="ORF">Lsan_1727</name>
</gene>
<evidence type="ECO:0000313" key="3">
    <source>
        <dbReference type="Proteomes" id="UP000054703"/>
    </source>
</evidence>
<dbReference type="RefSeq" id="WP_058514024.1">
    <property type="nucleotide sequence ID" value="NZ_CAAAIH010000002.1"/>
</dbReference>
<dbReference type="Proteomes" id="UP000054703">
    <property type="component" value="Unassembled WGS sequence"/>
</dbReference>
<reference evidence="2 3" key="1">
    <citation type="submission" date="2015-11" db="EMBL/GenBank/DDBJ databases">
        <title>Genomic analysis of 38 Legionella species identifies large and diverse effector repertoires.</title>
        <authorList>
            <person name="Burstein D."/>
            <person name="Amaro F."/>
            <person name="Zusman T."/>
            <person name="Lifshitz Z."/>
            <person name="Cohen O."/>
            <person name="Gilbert J.A."/>
            <person name="Pupko T."/>
            <person name="Shuman H.A."/>
            <person name="Segal G."/>
        </authorList>
    </citation>
    <scope>NUCLEOTIDE SEQUENCE [LARGE SCALE GENOMIC DNA]</scope>
    <source>
        <strain evidence="2 3">SC-63-C7</strain>
    </source>
</reference>
<organism evidence="2 3">
    <name type="scientific">Legionella santicrucis</name>
    <dbReference type="NCBI Taxonomy" id="45074"/>
    <lineage>
        <taxon>Bacteria</taxon>
        <taxon>Pseudomonadati</taxon>
        <taxon>Pseudomonadota</taxon>
        <taxon>Gammaproteobacteria</taxon>
        <taxon>Legionellales</taxon>
        <taxon>Legionellaceae</taxon>
        <taxon>Legionella</taxon>
    </lineage>
</organism>
<name>A0A0W0Z1T7_9GAMM</name>
<protein>
    <submittedName>
        <fullName evidence="2">Uncharacterized protein</fullName>
    </submittedName>
</protein>
<dbReference type="EMBL" id="LNYU01000032">
    <property type="protein sequence ID" value="KTD63067.1"/>
    <property type="molecule type" value="Genomic_DNA"/>
</dbReference>
<keyword evidence="3" id="KW-1185">Reference proteome</keyword>
<dbReference type="OrthoDB" id="5646034at2"/>
<dbReference type="AlphaFoldDB" id="A0A0W0Z1T7"/>
<feature type="region of interest" description="Disordered" evidence="1">
    <location>
        <begin position="180"/>
        <end position="204"/>
    </location>
</feature>
<dbReference type="STRING" id="45074.Lsan_1727"/>
<sequence>MIYLYIPFKLNEGNKKLIKHANQWYKTAYEGRAVSCTILSADDTFSISQDLKKNKIYVLAYEADAKIGMLASVPNSISCKTIDAKELVERLLASRLPEVGPVEIKLCIRQQVDNDCSLISSELIRNHLLNGNYKNPVLSIQVQCSTEPFPGETNKLGYRTLTGSIPLFFNEDKEIANAESSELEVGAPEREAENSVKNCNPMKA</sequence>